<dbReference type="EMBL" id="BMAW01009785">
    <property type="protein sequence ID" value="GFT15585.1"/>
    <property type="molecule type" value="Genomic_DNA"/>
</dbReference>
<reference evidence="1" key="1">
    <citation type="submission" date="2020-08" db="EMBL/GenBank/DDBJ databases">
        <title>Multicomponent nature underlies the extraordinary mechanical properties of spider dragline silk.</title>
        <authorList>
            <person name="Kono N."/>
            <person name="Nakamura H."/>
            <person name="Mori M."/>
            <person name="Yoshida Y."/>
            <person name="Ohtoshi R."/>
            <person name="Malay A.D."/>
            <person name="Moran D.A.P."/>
            <person name="Tomita M."/>
            <person name="Numata K."/>
            <person name="Arakawa K."/>
        </authorList>
    </citation>
    <scope>NUCLEOTIDE SEQUENCE</scope>
</reference>
<keyword evidence="2" id="KW-1185">Reference proteome</keyword>
<gene>
    <name evidence="1" type="ORF">NPIL_250111</name>
</gene>
<evidence type="ECO:0000313" key="2">
    <source>
        <dbReference type="Proteomes" id="UP000887013"/>
    </source>
</evidence>
<name>A0A8X6THN6_NEPPI</name>
<accession>A0A8X6THN6</accession>
<sequence>MNDRIYIIRIKELPNFLFEVLRKLDECSLPKGLPNPGKKREKKATDIERKFSNKNIKGKREDWKAWGENTRKKDQALAVSPILPFIFLFVPLQERCDYFFSAEEKPRH</sequence>
<evidence type="ECO:0000313" key="1">
    <source>
        <dbReference type="EMBL" id="GFT15585.1"/>
    </source>
</evidence>
<dbReference type="AlphaFoldDB" id="A0A8X6THN6"/>
<dbReference type="Proteomes" id="UP000887013">
    <property type="component" value="Unassembled WGS sequence"/>
</dbReference>
<organism evidence="1 2">
    <name type="scientific">Nephila pilipes</name>
    <name type="common">Giant wood spider</name>
    <name type="synonym">Nephila maculata</name>
    <dbReference type="NCBI Taxonomy" id="299642"/>
    <lineage>
        <taxon>Eukaryota</taxon>
        <taxon>Metazoa</taxon>
        <taxon>Ecdysozoa</taxon>
        <taxon>Arthropoda</taxon>
        <taxon>Chelicerata</taxon>
        <taxon>Arachnida</taxon>
        <taxon>Araneae</taxon>
        <taxon>Araneomorphae</taxon>
        <taxon>Entelegynae</taxon>
        <taxon>Araneoidea</taxon>
        <taxon>Nephilidae</taxon>
        <taxon>Nephila</taxon>
    </lineage>
</organism>
<comment type="caution">
    <text evidence="1">The sequence shown here is derived from an EMBL/GenBank/DDBJ whole genome shotgun (WGS) entry which is preliminary data.</text>
</comment>
<protein>
    <submittedName>
        <fullName evidence="1">Uncharacterized protein</fullName>
    </submittedName>
</protein>
<proteinExistence type="predicted"/>